<dbReference type="SUPFAM" id="SSF53850">
    <property type="entry name" value="Periplasmic binding protein-like II"/>
    <property type="match status" value="1"/>
</dbReference>
<protein>
    <submittedName>
        <fullName evidence="4">Transporter substrate-binding domain-containing protein</fullName>
    </submittedName>
</protein>
<keyword evidence="5" id="KW-1185">Reference proteome</keyword>
<reference evidence="4 5" key="1">
    <citation type="submission" date="2020-07" db="EMBL/GenBank/DDBJ databases">
        <title>Endozoicomonas sp. nov., isolated from sediment.</title>
        <authorList>
            <person name="Gu T."/>
        </authorList>
    </citation>
    <scope>NUCLEOTIDE SEQUENCE [LARGE SCALE GENOMIC DNA]</scope>
    <source>
        <strain evidence="4 5">SM1973</strain>
    </source>
</reference>
<name>A0A853I640_9GAMM</name>
<dbReference type="AlphaFoldDB" id="A0A853I640"/>
<evidence type="ECO:0000313" key="5">
    <source>
        <dbReference type="Proteomes" id="UP000569732"/>
    </source>
</evidence>
<dbReference type="PANTHER" id="PTHR35936">
    <property type="entry name" value="MEMBRANE-BOUND LYTIC MUREIN TRANSGLYCOSYLASE F"/>
    <property type="match status" value="1"/>
</dbReference>
<keyword evidence="2" id="KW-0732">Signal</keyword>
<dbReference type="Pfam" id="PF00497">
    <property type="entry name" value="SBP_bac_3"/>
    <property type="match status" value="1"/>
</dbReference>
<evidence type="ECO:0000256" key="2">
    <source>
        <dbReference type="ARBA" id="ARBA00022729"/>
    </source>
</evidence>
<comment type="similarity">
    <text evidence="1">Belongs to the bacterial solute-binding protein 3 family.</text>
</comment>
<dbReference type="Gene3D" id="3.40.190.10">
    <property type="entry name" value="Periplasmic binding protein-like II"/>
    <property type="match status" value="2"/>
</dbReference>
<gene>
    <name evidence="4" type="ORF">H0A36_25510</name>
</gene>
<organism evidence="4 5">
    <name type="scientific">Spartinivicinus marinus</name>
    <dbReference type="NCBI Taxonomy" id="2994442"/>
    <lineage>
        <taxon>Bacteria</taxon>
        <taxon>Pseudomonadati</taxon>
        <taxon>Pseudomonadota</taxon>
        <taxon>Gammaproteobacteria</taxon>
        <taxon>Oceanospirillales</taxon>
        <taxon>Zooshikellaceae</taxon>
        <taxon>Spartinivicinus</taxon>
    </lineage>
</organism>
<dbReference type="InterPro" id="IPR001638">
    <property type="entry name" value="Solute-binding_3/MltF_N"/>
</dbReference>
<accession>A0A853I640</accession>
<proteinExistence type="inferred from homology"/>
<dbReference type="PANTHER" id="PTHR35936:SF6">
    <property type="entry name" value="AMINO ACID ABC TRANSPORTER SUBSTRATE-BINDING PAAT FAMILY PROTEIN"/>
    <property type="match status" value="1"/>
</dbReference>
<evidence type="ECO:0000259" key="3">
    <source>
        <dbReference type="SMART" id="SM00062"/>
    </source>
</evidence>
<sequence>MPISFVDDSGQYRGLVYDIMLQVLKPLNIKLVSAPISPWTRTIDNLKKHKIDAIFGAYYNNERAKLFIYSAPIIAEPIKLFVHKENQFAFKTLQDLIGKHGIRPFGGSYGDLFDHYDKQYLQLGRIKSNQLMMKMVEKGRADYVILAEFDGIAAAKNNGLSEVIIPLDQEVTQLDVYILFSKQSACLSKLKSINDKLGELRRNGQIARLYQYYLHDIQ</sequence>
<dbReference type="EMBL" id="JACCKB010000079">
    <property type="protein sequence ID" value="NYZ69380.1"/>
    <property type="molecule type" value="Genomic_DNA"/>
</dbReference>
<evidence type="ECO:0000256" key="1">
    <source>
        <dbReference type="ARBA" id="ARBA00010333"/>
    </source>
</evidence>
<dbReference type="SMART" id="SM00062">
    <property type="entry name" value="PBPb"/>
    <property type="match status" value="1"/>
</dbReference>
<comment type="caution">
    <text evidence="4">The sequence shown here is derived from an EMBL/GenBank/DDBJ whole genome shotgun (WGS) entry which is preliminary data.</text>
</comment>
<evidence type="ECO:0000313" key="4">
    <source>
        <dbReference type="EMBL" id="NYZ69380.1"/>
    </source>
</evidence>
<feature type="domain" description="Solute-binding protein family 3/N-terminal" evidence="3">
    <location>
        <begin position="2"/>
        <end position="216"/>
    </location>
</feature>
<dbReference type="Proteomes" id="UP000569732">
    <property type="component" value="Unassembled WGS sequence"/>
</dbReference>